<keyword evidence="4" id="KW-1185">Reference proteome</keyword>
<dbReference type="Proteomes" id="UP001608902">
    <property type="component" value="Unassembled WGS sequence"/>
</dbReference>
<dbReference type="AlphaFoldDB" id="A0ABD6EX05"/>
<evidence type="ECO:0000313" key="3">
    <source>
        <dbReference type="EMBL" id="MFH4980790.1"/>
    </source>
</evidence>
<protein>
    <submittedName>
        <fullName evidence="3">Uncharacterized protein</fullName>
    </submittedName>
</protein>
<gene>
    <name evidence="3" type="ORF">AB6A40_007499</name>
</gene>
<keyword evidence="2" id="KW-1133">Transmembrane helix</keyword>
<dbReference type="EMBL" id="JBGFUD010006090">
    <property type="protein sequence ID" value="MFH4980790.1"/>
    <property type="molecule type" value="Genomic_DNA"/>
</dbReference>
<keyword evidence="2" id="KW-0812">Transmembrane</keyword>
<organism evidence="3 4">
    <name type="scientific">Gnathostoma spinigerum</name>
    <dbReference type="NCBI Taxonomy" id="75299"/>
    <lineage>
        <taxon>Eukaryota</taxon>
        <taxon>Metazoa</taxon>
        <taxon>Ecdysozoa</taxon>
        <taxon>Nematoda</taxon>
        <taxon>Chromadorea</taxon>
        <taxon>Rhabditida</taxon>
        <taxon>Spirurina</taxon>
        <taxon>Gnathostomatomorpha</taxon>
        <taxon>Gnathostomatoidea</taxon>
        <taxon>Gnathostomatidae</taxon>
        <taxon>Gnathostoma</taxon>
    </lineage>
</organism>
<evidence type="ECO:0000313" key="4">
    <source>
        <dbReference type="Proteomes" id="UP001608902"/>
    </source>
</evidence>
<comment type="caution">
    <text evidence="3">The sequence shown here is derived from an EMBL/GenBank/DDBJ whole genome shotgun (WGS) entry which is preliminary data.</text>
</comment>
<feature type="transmembrane region" description="Helical" evidence="2">
    <location>
        <begin position="59"/>
        <end position="76"/>
    </location>
</feature>
<keyword evidence="2" id="KW-0472">Membrane</keyword>
<feature type="compositionally biased region" description="Polar residues" evidence="1">
    <location>
        <begin position="35"/>
        <end position="46"/>
    </location>
</feature>
<accession>A0ABD6EX05</accession>
<reference evidence="3 4" key="1">
    <citation type="submission" date="2024-08" db="EMBL/GenBank/DDBJ databases">
        <title>Gnathostoma spinigerum genome.</title>
        <authorList>
            <person name="Gonzalez-Bertolin B."/>
            <person name="Monzon S."/>
            <person name="Zaballos A."/>
            <person name="Jimenez P."/>
            <person name="Dekumyoy P."/>
            <person name="Varona S."/>
            <person name="Cuesta I."/>
            <person name="Sumanam S."/>
            <person name="Adisakwattana P."/>
            <person name="Gasser R.B."/>
            <person name="Hernandez-Gonzalez A."/>
            <person name="Young N.D."/>
            <person name="Perteguer M.J."/>
        </authorList>
    </citation>
    <scope>NUCLEOTIDE SEQUENCE [LARGE SCALE GENOMIC DNA]</scope>
    <source>
        <strain evidence="3">AL3</strain>
        <tissue evidence="3">Liver</tissue>
    </source>
</reference>
<evidence type="ECO:0000256" key="2">
    <source>
        <dbReference type="SAM" id="Phobius"/>
    </source>
</evidence>
<proteinExistence type="predicted"/>
<evidence type="ECO:0000256" key="1">
    <source>
        <dbReference type="SAM" id="MobiDB-lite"/>
    </source>
</evidence>
<feature type="region of interest" description="Disordered" evidence="1">
    <location>
        <begin position="1"/>
        <end position="49"/>
    </location>
</feature>
<sequence length="99" mass="11263">MSEEPLPASPSPQRGETQKRSLSEASETFDDAAGNITQSNTVSTDTPAKGLRHRTLSEFTYLVSLFNYVYLLSFLYRNASKVDRSMEQEFQLPYIICWC</sequence>
<name>A0ABD6EX05_9BILA</name>